<dbReference type="EMBL" id="MLAK01000404">
    <property type="protein sequence ID" value="OHT14247.1"/>
    <property type="molecule type" value="Genomic_DNA"/>
</dbReference>
<dbReference type="GO" id="GO:0016477">
    <property type="term" value="P:cell migration"/>
    <property type="evidence" value="ECO:0007669"/>
    <property type="project" value="TreeGrafter"/>
</dbReference>
<dbReference type="GeneID" id="94833063"/>
<gene>
    <name evidence="2" type="ORF">TRFO_15399</name>
</gene>
<evidence type="ECO:0000256" key="1">
    <source>
        <dbReference type="ARBA" id="ARBA00037947"/>
    </source>
</evidence>
<dbReference type="Pfam" id="PF09735">
    <property type="entry name" value="Nckap1"/>
    <property type="match status" value="1"/>
</dbReference>
<protein>
    <submittedName>
        <fullName evidence="2">Uncharacterized protein</fullName>
    </submittedName>
</protein>
<comment type="caution">
    <text evidence="2">The sequence shown here is derived from an EMBL/GenBank/DDBJ whole genome shotgun (WGS) entry which is preliminary data.</text>
</comment>
<dbReference type="InterPro" id="IPR019137">
    <property type="entry name" value="Nck-associated_protein-1"/>
</dbReference>
<accession>A0A1J4KSI5</accession>
<dbReference type="GO" id="GO:0031209">
    <property type="term" value="C:SCAR complex"/>
    <property type="evidence" value="ECO:0007669"/>
    <property type="project" value="TreeGrafter"/>
</dbReference>
<comment type="similarity">
    <text evidence="1">Belongs to the HEM-1/HEM-2 family.</text>
</comment>
<proteinExistence type="inferred from homology"/>
<organism evidence="2 3">
    <name type="scientific">Tritrichomonas foetus</name>
    <dbReference type="NCBI Taxonomy" id="1144522"/>
    <lineage>
        <taxon>Eukaryota</taxon>
        <taxon>Metamonada</taxon>
        <taxon>Parabasalia</taxon>
        <taxon>Tritrichomonadida</taxon>
        <taxon>Tritrichomonadidae</taxon>
        <taxon>Tritrichomonas</taxon>
    </lineage>
</organism>
<reference evidence="2" key="1">
    <citation type="submission" date="2016-10" db="EMBL/GenBank/DDBJ databases">
        <authorList>
            <person name="Benchimol M."/>
            <person name="Almeida L.G."/>
            <person name="Vasconcelos A.T."/>
            <person name="Perreira-Neves A."/>
            <person name="Rosa I.A."/>
            <person name="Tasca T."/>
            <person name="Bogo M.R."/>
            <person name="de Souza W."/>
        </authorList>
    </citation>
    <scope>NUCLEOTIDE SEQUENCE [LARGE SCALE GENOMIC DNA]</scope>
    <source>
        <strain evidence="2">K</strain>
    </source>
</reference>
<name>A0A1J4KSI5_9EUKA</name>
<dbReference type="PANTHER" id="PTHR12093:SF10">
    <property type="entry name" value="MEMBRANE-ASSOCIATED PROTEIN HEM"/>
    <property type="match status" value="1"/>
</dbReference>
<dbReference type="VEuPathDB" id="TrichDB:TRFO_15399"/>
<dbReference type="RefSeq" id="XP_068367383.1">
    <property type="nucleotide sequence ID" value="XM_068498359.1"/>
</dbReference>
<evidence type="ECO:0000313" key="2">
    <source>
        <dbReference type="EMBL" id="OHT14247.1"/>
    </source>
</evidence>
<dbReference type="AlphaFoldDB" id="A0A1J4KSI5"/>
<dbReference type="PANTHER" id="PTHR12093">
    <property type="entry name" value="NCK-ASSOCIATED PROTEIN 1"/>
    <property type="match status" value="1"/>
</dbReference>
<evidence type="ECO:0000313" key="3">
    <source>
        <dbReference type="Proteomes" id="UP000179807"/>
    </source>
</evidence>
<dbReference type="GO" id="GO:0030866">
    <property type="term" value="P:cortical actin cytoskeleton organization"/>
    <property type="evidence" value="ECO:0007669"/>
    <property type="project" value="TreeGrafter"/>
</dbReference>
<dbReference type="GO" id="GO:0030031">
    <property type="term" value="P:cell projection assembly"/>
    <property type="evidence" value="ECO:0007669"/>
    <property type="project" value="TreeGrafter"/>
</dbReference>
<dbReference type="Proteomes" id="UP000179807">
    <property type="component" value="Unassembled WGS sequence"/>
</dbReference>
<keyword evidence="3" id="KW-1185">Reference proteome</keyword>
<dbReference type="GO" id="GO:0000902">
    <property type="term" value="P:cell morphogenesis"/>
    <property type="evidence" value="ECO:0007669"/>
    <property type="project" value="TreeGrafter"/>
</dbReference>
<sequence length="210" mass="24503">MEVNDSHNEVRIEHVIALNQHAKRLFPALYSIHKRLATEEYQFLYNKEKKDKKNAVVMTEEQAEEIGCLLRLPIAILFHFMNFQGKAHSLLLDCVNHSKQLDFTGNYIFSKPVAELFTNYVKLHIFLTQFDDLQLVISFYKQSLEITKKSESQGLKYLSEFLQERETLKPVEAELQFMSEHLASFFRSVGPSILPLLNEASLYDWSKITI</sequence>